<name>A0ABR9LGI9_9PSEU</name>
<protein>
    <submittedName>
        <fullName evidence="1">Uncharacterized protein</fullName>
    </submittedName>
</protein>
<comment type="caution">
    <text evidence="1">The sequence shown here is derived from an EMBL/GenBank/DDBJ whole genome shotgun (WGS) entry which is preliminary data.</text>
</comment>
<organism evidence="1 2">
    <name type="scientific">Amycolatopsis roodepoortensis</name>
    <dbReference type="NCBI Taxonomy" id="700274"/>
    <lineage>
        <taxon>Bacteria</taxon>
        <taxon>Bacillati</taxon>
        <taxon>Actinomycetota</taxon>
        <taxon>Actinomycetes</taxon>
        <taxon>Pseudonocardiales</taxon>
        <taxon>Pseudonocardiaceae</taxon>
        <taxon>Amycolatopsis</taxon>
    </lineage>
</organism>
<dbReference type="EMBL" id="JADBEJ010000005">
    <property type="protein sequence ID" value="MBE1579283.1"/>
    <property type="molecule type" value="Genomic_DNA"/>
</dbReference>
<accession>A0ABR9LGI9</accession>
<gene>
    <name evidence="1" type="ORF">H4W30_006343</name>
</gene>
<sequence length="67" mass="6899">MGVAKATFATFNVAKVAFATSVEPGVGGQVRETGEHVAKATFGTSDVAKVAFATPCTWPTVLTTHET</sequence>
<keyword evidence="2" id="KW-1185">Reference proteome</keyword>
<dbReference type="Proteomes" id="UP000656548">
    <property type="component" value="Unassembled WGS sequence"/>
</dbReference>
<reference evidence="1 2" key="1">
    <citation type="submission" date="2020-10" db="EMBL/GenBank/DDBJ databases">
        <title>Sequencing the genomes of 1000 actinobacteria strains.</title>
        <authorList>
            <person name="Klenk H.-P."/>
        </authorList>
    </citation>
    <scope>NUCLEOTIDE SEQUENCE [LARGE SCALE GENOMIC DNA]</scope>
    <source>
        <strain evidence="1 2">DSM 46661</strain>
    </source>
</reference>
<evidence type="ECO:0000313" key="2">
    <source>
        <dbReference type="Proteomes" id="UP000656548"/>
    </source>
</evidence>
<proteinExistence type="predicted"/>
<evidence type="ECO:0000313" key="1">
    <source>
        <dbReference type="EMBL" id="MBE1579283.1"/>
    </source>
</evidence>